<evidence type="ECO:0008006" key="2">
    <source>
        <dbReference type="Google" id="ProtNLM"/>
    </source>
</evidence>
<proteinExistence type="predicted"/>
<organism evidence="1">
    <name type="scientific">marine sediment metagenome</name>
    <dbReference type="NCBI Taxonomy" id="412755"/>
    <lineage>
        <taxon>unclassified sequences</taxon>
        <taxon>metagenomes</taxon>
        <taxon>ecological metagenomes</taxon>
    </lineage>
</organism>
<feature type="non-terminal residue" evidence="1">
    <location>
        <position position="336"/>
    </location>
</feature>
<gene>
    <name evidence="1" type="ORF">S03H2_11895</name>
</gene>
<dbReference type="AlphaFoldDB" id="X1FI90"/>
<comment type="caution">
    <text evidence="1">The sequence shown here is derived from an EMBL/GenBank/DDBJ whole genome shotgun (WGS) entry which is preliminary data.</text>
</comment>
<protein>
    <recommendedName>
        <fullName evidence="2">Capsid protein</fullName>
    </recommendedName>
</protein>
<sequence length="336" mass="37269">MPDVDNSGGHWASLGAAQKLTQSMKIPGVFEEDIKRNNPIERLTVGQAAHSGLKIEWLREKPSAVTAIEAAVADIDIGQQLSWTEDVDYDEKEMTLRTSYIQRKLDHYVQGIYGTYNNYEARRLLESEKGLKRKIGARIIYADNTFTSSKQFDGIHALAAEHGTAYDTSNLANDPKNIDNDAAAGLSLHYLRVLVDSMLHGVDELWAPFEIIRWMDAAYQEKGFLGLATQPALSFITMGWNDMGKRVLFWDGIPIIRTDYLVRELADSGVGTAASLARRLDATSSGVFSIFAIKHGNVLNQEPGLTYAYGGTEGLGDLYKLVRFPELEDYDAGGIR</sequence>
<name>X1FI90_9ZZZZ</name>
<accession>X1FI90</accession>
<dbReference type="EMBL" id="BARU01006056">
    <property type="protein sequence ID" value="GAH44677.1"/>
    <property type="molecule type" value="Genomic_DNA"/>
</dbReference>
<evidence type="ECO:0000313" key="1">
    <source>
        <dbReference type="EMBL" id="GAH44677.1"/>
    </source>
</evidence>
<reference evidence="1" key="1">
    <citation type="journal article" date="2014" name="Front. Microbiol.">
        <title>High frequency of phylogenetically diverse reductive dehalogenase-homologous genes in deep subseafloor sedimentary metagenomes.</title>
        <authorList>
            <person name="Kawai M."/>
            <person name="Futagami T."/>
            <person name="Toyoda A."/>
            <person name="Takaki Y."/>
            <person name="Nishi S."/>
            <person name="Hori S."/>
            <person name="Arai W."/>
            <person name="Tsubouchi T."/>
            <person name="Morono Y."/>
            <person name="Uchiyama I."/>
            <person name="Ito T."/>
            <person name="Fujiyama A."/>
            <person name="Inagaki F."/>
            <person name="Takami H."/>
        </authorList>
    </citation>
    <scope>NUCLEOTIDE SEQUENCE</scope>
    <source>
        <strain evidence="1">Expedition CK06-06</strain>
    </source>
</reference>